<evidence type="ECO:0000256" key="7">
    <source>
        <dbReference type="ARBA" id="ARBA00023294"/>
    </source>
</evidence>
<evidence type="ECO:0000256" key="5">
    <source>
        <dbReference type="ARBA" id="ARBA00022475"/>
    </source>
</evidence>
<keyword evidence="4" id="KW-0813">Transport</keyword>
<keyword evidence="9" id="KW-1185">Reference proteome</keyword>
<dbReference type="GeneID" id="115734341"/>
<keyword evidence="7" id="KW-0927">Auxin signaling pathway</keyword>
<protein>
    <submittedName>
        <fullName evidence="10">Protein BIG GRAIN 1-like B</fullName>
    </submittedName>
</protein>
<evidence type="ECO:0000256" key="2">
    <source>
        <dbReference type="ARBA" id="ARBA00004236"/>
    </source>
</evidence>
<dbReference type="PANTHER" id="PTHR33541">
    <property type="entry name" value="PROTEIN BIG GRAIN 1-LIKE A-RELATED"/>
    <property type="match status" value="1"/>
</dbReference>
<feature type="compositionally biased region" description="Basic and acidic residues" evidence="8">
    <location>
        <begin position="97"/>
        <end position="112"/>
    </location>
</feature>
<comment type="similarity">
    <text evidence="3">Belongs to the BIG GRAIN 1 (BG1) plant protein family.</text>
</comment>
<evidence type="ECO:0000256" key="4">
    <source>
        <dbReference type="ARBA" id="ARBA00022448"/>
    </source>
</evidence>
<keyword evidence="6" id="KW-0472">Membrane</keyword>
<organism evidence="9 10">
    <name type="scientific">Rhodamnia argentea</name>
    <dbReference type="NCBI Taxonomy" id="178133"/>
    <lineage>
        <taxon>Eukaryota</taxon>
        <taxon>Viridiplantae</taxon>
        <taxon>Streptophyta</taxon>
        <taxon>Embryophyta</taxon>
        <taxon>Tracheophyta</taxon>
        <taxon>Spermatophyta</taxon>
        <taxon>Magnoliopsida</taxon>
        <taxon>eudicotyledons</taxon>
        <taxon>Gunneridae</taxon>
        <taxon>Pentapetalae</taxon>
        <taxon>rosids</taxon>
        <taxon>malvids</taxon>
        <taxon>Myrtales</taxon>
        <taxon>Myrtaceae</taxon>
        <taxon>Myrtoideae</taxon>
        <taxon>Myrteae</taxon>
        <taxon>Australasian group</taxon>
        <taxon>Rhodamnia</taxon>
    </lineage>
</organism>
<accession>A0ABM3HJC0</accession>
<proteinExistence type="inferred from homology"/>
<evidence type="ECO:0000313" key="9">
    <source>
        <dbReference type="Proteomes" id="UP000827889"/>
    </source>
</evidence>
<name>A0ABM3HJC0_9MYRT</name>
<feature type="region of interest" description="Disordered" evidence="8">
    <location>
        <begin position="92"/>
        <end position="147"/>
    </location>
</feature>
<dbReference type="InterPro" id="IPR039621">
    <property type="entry name" value="BG1-like"/>
</dbReference>
<dbReference type="RefSeq" id="XP_048136691.1">
    <property type="nucleotide sequence ID" value="XM_048280734.1"/>
</dbReference>
<evidence type="ECO:0000256" key="6">
    <source>
        <dbReference type="ARBA" id="ARBA00023136"/>
    </source>
</evidence>
<feature type="compositionally biased region" description="Polar residues" evidence="8">
    <location>
        <begin position="14"/>
        <end position="25"/>
    </location>
</feature>
<reference evidence="10" key="1">
    <citation type="submission" date="2025-08" db="UniProtKB">
        <authorList>
            <consortium name="RefSeq"/>
        </authorList>
    </citation>
    <scope>IDENTIFICATION</scope>
    <source>
        <tissue evidence="10">Leaf</tissue>
    </source>
</reference>
<sequence length="337" mass="36868">MMKQAVEDYEDTRNSQADSHHSGNTNEDDRYGILPGINRADVADEEEDAEDLGGVLRSTASRIYANLKKVKQPPVSPGGSLVSFISSIFSTTPKNAKRSDHTEANLERKLRSGEASSSTSASSTAPSLSRPCLSKSTPSTRQRLRNGAKRTVGFYPVSVIVDEDCRPCGHKCLRQEGGGGGGGGEEQSSSVSLSVPTAWRIGKSQPRESDPDWSLYLKDLLMEKSRRFEESARELLGDYGENQKQGFELRGHCEKEVEEEDDDDDDDDGGASFWSSDLSELNHLAATNDKYNAELLVHDTAYFDKRRVSFKEYRLWAGGEGRAGAAVSNGGMPITSE</sequence>
<comment type="function">
    <text evidence="1">Involved in auxin transport. Regulator of the auxin signaling pathway.</text>
</comment>
<evidence type="ECO:0000256" key="1">
    <source>
        <dbReference type="ARBA" id="ARBA00002281"/>
    </source>
</evidence>
<keyword evidence="5" id="KW-1003">Cell membrane</keyword>
<feature type="region of interest" description="Disordered" evidence="8">
    <location>
        <begin position="1"/>
        <end position="53"/>
    </location>
</feature>
<evidence type="ECO:0000256" key="8">
    <source>
        <dbReference type="SAM" id="MobiDB-lite"/>
    </source>
</evidence>
<dbReference type="Proteomes" id="UP000827889">
    <property type="component" value="Chromosome 6"/>
</dbReference>
<gene>
    <name evidence="10" type="primary">LOC115734341</name>
</gene>
<evidence type="ECO:0000256" key="3">
    <source>
        <dbReference type="ARBA" id="ARBA00010067"/>
    </source>
</evidence>
<feature type="compositionally biased region" description="Low complexity" evidence="8">
    <location>
        <begin position="115"/>
        <end position="129"/>
    </location>
</feature>
<comment type="subcellular location">
    <subcellularLocation>
        <location evidence="2">Cell membrane</location>
    </subcellularLocation>
</comment>
<dbReference type="PANTHER" id="PTHR33541:SF12">
    <property type="entry name" value="PROTEIN BIG GRAIN 1-LIKE A"/>
    <property type="match status" value="1"/>
</dbReference>
<evidence type="ECO:0000313" key="10">
    <source>
        <dbReference type="RefSeq" id="XP_048136691.1"/>
    </source>
</evidence>